<comment type="caution">
    <text evidence="1">The sequence shown here is derived from an EMBL/GenBank/DDBJ whole genome shotgun (WGS) entry which is preliminary data.</text>
</comment>
<dbReference type="EMBL" id="QWGT01000317">
    <property type="protein sequence ID" value="RIJ45901.1"/>
    <property type="molecule type" value="Genomic_DNA"/>
</dbReference>
<feature type="non-terminal residue" evidence="1">
    <location>
        <position position="123"/>
    </location>
</feature>
<organism evidence="1 2">
    <name type="scientific">Clavibacter lycopersici</name>
    <dbReference type="NCBI Taxonomy" id="2301718"/>
    <lineage>
        <taxon>Bacteria</taxon>
        <taxon>Bacillati</taxon>
        <taxon>Actinomycetota</taxon>
        <taxon>Actinomycetes</taxon>
        <taxon>Micrococcales</taxon>
        <taxon>Microbacteriaceae</taxon>
        <taxon>Clavibacter</taxon>
    </lineage>
</organism>
<protein>
    <submittedName>
        <fullName evidence="1">Uncharacterized protein</fullName>
    </submittedName>
</protein>
<dbReference type="AlphaFoldDB" id="A0A399SU26"/>
<reference evidence="1 2" key="1">
    <citation type="submission" date="2018-08" db="EMBL/GenBank/DDBJ databases">
        <title>Genome Sequence of Clavibacter michiganensis Subspecies type strains, and the Atypical Peach-Colored Strains Isolated from Tomato.</title>
        <authorList>
            <person name="Osdaghi E."/>
            <person name="Portier P."/>
            <person name="Briand M."/>
            <person name="Jacques M.-A."/>
        </authorList>
    </citation>
    <scope>NUCLEOTIDE SEQUENCE [LARGE SCALE GENOMIC DNA]</scope>
    <source>
        <strain evidence="1 2">CFBP 8615</strain>
    </source>
</reference>
<evidence type="ECO:0000313" key="1">
    <source>
        <dbReference type="EMBL" id="RIJ45901.1"/>
    </source>
</evidence>
<accession>A0A399SU26</accession>
<proteinExistence type="predicted"/>
<sequence length="123" mass="12554">MVEDDARGPRIGAQPWAARPEDLLRTDLCPACSAPLGALLCGRCGLDVRAPEAAAVLEASRRIVDSIAERERLLEAMRRWSDAAARDRIASAAASAVPVTAAAPVTGAPVEAPGTVASAGSGP</sequence>
<name>A0A399SU26_9MICO</name>
<gene>
    <name evidence="1" type="ORF">DZG00_14475</name>
</gene>
<evidence type="ECO:0000313" key="2">
    <source>
        <dbReference type="Proteomes" id="UP000266484"/>
    </source>
</evidence>
<dbReference type="Proteomes" id="UP000266484">
    <property type="component" value="Unassembled WGS sequence"/>
</dbReference>
<keyword evidence="2" id="KW-1185">Reference proteome</keyword>